<sequence>MKNSQTVQRTPACTTAQDTGLGTKIATAANSVADSQTVSSMSTETSGRNRTDDEVSNFKDFQEPGTAWQDDEHEYETQMKLLKYHVFSFLKVVKIKFQNSEVKVASKIVASLITIDGLISVFEMKMLIFIFFSSFIVSGKYRIQLKVKSFNVN</sequence>
<dbReference type="AlphaFoldDB" id="A0A0R3QY53"/>
<evidence type="ECO:0000313" key="5">
    <source>
        <dbReference type="WBParaSite" id="BTMF_0001267501-mRNA-1"/>
    </source>
</evidence>
<feature type="region of interest" description="Disordered" evidence="1">
    <location>
        <begin position="35"/>
        <end position="57"/>
    </location>
</feature>
<keyword evidence="4" id="KW-1185">Reference proteome</keyword>
<reference evidence="3 4" key="2">
    <citation type="submission" date="2018-11" db="EMBL/GenBank/DDBJ databases">
        <authorList>
            <consortium name="Pathogen Informatics"/>
        </authorList>
    </citation>
    <scope>NUCLEOTIDE SEQUENCE [LARGE SCALE GENOMIC DNA]</scope>
</reference>
<dbReference type="EMBL" id="UZAG01017756">
    <property type="protein sequence ID" value="VDO36457.1"/>
    <property type="molecule type" value="Genomic_DNA"/>
</dbReference>
<proteinExistence type="predicted"/>
<name>A0A0R3QY53_9BILA</name>
<reference evidence="5" key="1">
    <citation type="submission" date="2017-02" db="UniProtKB">
        <authorList>
            <consortium name="WormBaseParasite"/>
        </authorList>
    </citation>
    <scope>IDENTIFICATION</scope>
</reference>
<dbReference type="WBParaSite" id="BTMF_0001267501-mRNA-1">
    <property type="protein sequence ID" value="BTMF_0001267501-mRNA-1"/>
    <property type="gene ID" value="BTMF_0001267501"/>
</dbReference>
<keyword evidence="2" id="KW-1133">Transmembrane helix</keyword>
<dbReference type="Proteomes" id="UP000280834">
    <property type="component" value="Unassembled WGS sequence"/>
</dbReference>
<accession>A0A0R3QY53</accession>
<feature type="transmembrane region" description="Helical" evidence="2">
    <location>
        <begin position="127"/>
        <end position="143"/>
    </location>
</feature>
<evidence type="ECO:0000313" key="4">
    <source>
        <dbReference type="Proteomes" id="UP000280834"/>
    </source>
</evidence>
<feature type="compositionally biased region" description="Polar residues" evidence="1">
    <location>
        <begin position="35"/>
        <end position="46"/>
    </location>
</feature>
<evidence type="ECO:0000313" key="3">
    <source>
        <dbReference type="EMBL" id="VDO36457.1"/>
    </source>
</evidence>
<organism evidence="5">
    <name type="scientific">Brugia timori</name>
    <dbReference type="NCBI Taxonomy" id="42155"/>
    <lineage>
        <taxon>Eukaryota</taxon>
        <taxon>Metazoa</taxon>
        <taxon>Ecdysozoa</taxon>
        <taxon>Nematoda</taxon>
        <taxon>Chromadorea</taxon>
        <taxon>Rhabditida</taxon>
        <taxon>Spirurina</taxon>
        <taxon>Spiruromorpha</taxon>
        <taxon>Filarioidea</taxon>
        <taxon>Onchocercidae</taxon>
        <taxon>Brugia</taxon>
    </lineage>
</organism>
<evidence type="ECO:0000256" key="1">
    <source>
        <dbReference type="SAM" id="MobiDB-lite"/>
    </source>
</evidence>
<feature type="compositionally biased region" description="Basic and acidic residues" evidence="1">
    <location>
        <begin position="47"/>
        <end position="57"/>
    </location>
</feature>
<evidence type="ECO:0000256" key="2">
    <source>
        <dbReference type="SAM" id="Phobius"/>
    </source>
</evidence>
<gene>
    <name evidence="3" type="ORF">BTMF_LOCUS10689</name>
</gene>
<keyword evidence="2" id="KW-0472">Membrane</keyword>
<protein>
    <submittedName>
        <fullName evidence="3 5">Uncharacterized protein</fullName>
    </submittedName>
</protein>
<keyword evidence="2" id="KW-0812">Transmembrane</keyword>